<feature type="transmembrane region" description="Helical" evidence="9">
    <location>
        <begin position="92"/>
        <end position="120"/>
    </location>
</feature>
<dbReference type="Pfam" id="PF00528">
    <property type="entry name" value="BPD_transp_1"/>
    <property type="match status" value="1"/>
</dbReference>
<proteinExistence type="inferred from homology"/>
<keyword evidence="7 9" id="KW-1133">Transmembrane helix</keyword>
<evidence type="ECO:0000313" key="11">
    <source>
        <dbReference type="EMBL" id="SUS08927.1"/>
    </source>
</evidence>
<keyword evidence="6" id="KW-0029">Amino-acid transport</keyword>
<keyword evidence="4" id="KW-1003">Cell membrane</keyword>
<feature type="transmembrane region" description="Helical" evidence="9">
    <location>
        <begin position="189"/>
        <end position="211"/>
    </location>
</feature>
<feature type="transmembrane region" description="Helical" evidence="9">
    <location>
        <begin position="223"/>
        <end position="249"/>
    </location>
</feature>
<dbReference type="InterPro" id="IPR035906">
    <property type="entry name" value="MetI-like_sf"/>
</dbReference>
<dbReference type="AlphaFoldDB" id="A0A380TLM1"/>
<comment type="subcellular location">
    <subcellularLocation>
        <location evidence="1">Cell membrane</location>
        <topology evidence="1">Multi-pass membrane protein</topology>
    </subcellularLocation>
</comment>
<evidence type="ECO:0000256" key="8">
    <source>
        <dbReference type="ARBA" id="ARBA00023136"/>
    </source>
</evidence>
<evidence type="ECO:0000256" key="7">
    <source>
        <dbReference type="ARBA" id="ARBA00022989"/>
    </source>
</evidence>
<keyword evidence="8 9" id="KW-0472">Membrane</keyword>
<dbReference type="GO" id="GO:0022857">
    <property type="term" value="F:transmembrane transporter activity"/>
    <property type="evidence" value="ECO:0007669"/>
    <property type="project" value="InterPro"/>
</dbReference>
<feature type="transmembrane region" description="Helical" evidence="9">
    <location>
        <begin position="30"/>
        <end position="49"/>
    </location>
</feature>
<dbReference type="InterPro" id="IPR043429">
    <property type="entry name" value="ArtM/GltK/GlnP/TcyL/YhdX-like"/>
</dbReference>
<evidence type="ECO:0000256" key="2">
    <source>
        <dbReference type="ARBA" id="ARBA00010072"/>
    </source>
</evidence>
<evidence type="ECO:0000256" key="1">
    <source>
        <dbReference type="ARBA" id="ARBA00004651"/>
    </source>
</evidence>
<dbReference type="PANTHER" id="PTHR30614:SF37">
    <property type="entry name" value="AMINO-ACID ABC TRANSPORTER PERMEASE PROTEIN YHDX-RELATED"/>
    <property type="match status" value="1"/>
</dbReference>
<dbReference type="SUPFAM" id="SSF161098">
    <property type="entry name" value="MetI-like"/>
    <property type="match status" value="2"/>
</dbReference>
<feature type="transmembrane region" description="Helical" evidence="9">
    <location>
        <begin position="312"/>
        <end position="331"/>
    </location>
</feature>
<dbReference type="NCBIfam" id="TIGR01726">
    <property type="entry name" value="HEQRo_perm_3TM"/>
    <property type="match status" value="1"/>
</dbReference>
<accession>A0A380TLM1</accession>
<dbReference type="PANTHER" id="PTHR30614">
    <property type="entry name" value="MEMBRANE COMPONENT OF AMINO ACID ABC TRANSPORTER"/>
    <property type="match status" value="1"/>
</dbReference>
<gene>
    <name evidence="11" type="primary">aapQ</name>
    <name evidence="11" type="ORF">DF3PB_960004</name>
</gene>
<sequence length="402" mass="42596">MTTPLPPAPNANPRAPARVAWWNERQGRAILYQILVVAGVVLLASYLVANTLANLESRNIATGFGFLEREAGFGISEATIAYSPADTYLRALVVGLLNTLLIAVAGIVLATILGTLAGIARLSHNWLVAQLAAFYVESLRNIPVLLQLFFWYSLITEGLPLPRQALNPLPGVYLSNRGLFVPLPAWDPAFGLALAALAAAIAATAALAVWGRRRQERTGKILPTFRIGLALIVGLPVLAWLAGGAPTAIDAPTLKGFNFQGGGRLTPEFAALLVGLVAYTGTFIAEIVRGGILAVPRGQTEAGVALGLKRGLVLRLIIMPQAMRIIVPPLTSQYLNLIKNSSLAVAVGYPDLVSVANTAINQTGQAVEGIAIIMAVYLTVSLSISGLMNWHNRRIALKGATR</sequence>
<evidence type="ECO:0000256" key="9">
    <source>
        <dbReference type="SAM" id="Phobius"/>
    </source>
</evidence>
<evidence type="ECO:0000256" key="3">
    <source>
        <dbReference type="ARBA" id="ARBA00022448"/>
    </source>
</evidence>
<comment type="similarity">
    <text evidence="2">Belongs to the binding-protein-dependent transport system permease family. HisMQ subfamily.</text>
</comment>
<dbReference type="InterPro" id="IPR000515">
    <property type="entry name" value="MetI-like"/>
</dbReference>
<evidence type="ECO:0000256" key="4">
    <source>
        <dbReference type="ARBA" id="ARBA00022475"/>
    </source>
</evidence>
<dbReference type="PROSITE" id="PS50928">
    <property type="entry name" value="ABC_TM1"/>
    <property type="match status" value="1"/>
</dbReference>
<dbReference type="CDD" id="cd06261">
    <property type="entry name" value="TM_PBP2"/>
    <property type="match status" value="1"/>
</dbReference>
<name>A0A380TLM1_9ZZZZ</name>
<reference evidence="11" key="1">
    <citation type="submission" date="2018-07" db="EMBL/GenBank/DDBJ databases">
        <authorList>
            <person name="Quirk P.G."/>
            <person name="Krulwich T.A."/>
        </authorList>
    </citation>
    <scope>NUCLEOTIDE SEQUENCE</scope>
</reference>
<evidence type="ECO:0000259" key="10">
    <source>
        <dbReference type="PROSITE" id="PS50928"/>
    </source>
</evidence>
<dbReference type="InterPro" id="IPR010065">
    <property type="entry name" value="AA_ABC_transptr_permease_3TM"/>
</dbReference>
<feature type="transmembrane region" description="Helical" evidence="9">
    <location>
        <begin position="370"/>
        <end position="390"/>
    </location>
</feature>
<keyword evidence="5 9" id="KW-0812">Transmembrane</keyword>
<feature type="transmembrane region" description="Helical" evidence="9">
    <location>
        <begin position="269"/>
        <end position="292"/>
    </location>
</feature>
<dbReference type="EMBL" id="UIDG01000652">
    <property type="protein sequence ID" value="SUS08927.1"/>
    <property type="molecule type" value="Genomic_DNA"/>
</dbReference>
<evidence type="ECO:0000256" key="5">
    <source>
        <dbReference type="ARBA" id="ARBA00022692"/>
    </source>
</evidence>
<organism evidence="11">
    <name type="scientific">metagenome</name>
    <dbReference type="NCBI Taxonomy" id="256318"/>
    <lineage>
        <taxon>unclassified sequences</taxon>
        <taxon>metagenomes</taxon>
    </lineage>
</organism>
<keyword evidence="3" id="KW-0813">Transport</keyword>
<evidence type="ECO:0000256" key="6">
    <source>
        <dbReference type="ARBA" id="ARBA00022970"/>
    </source>
</evidence>
<protein>
    <submittedName>
        <fullName evidence="11">Amino-acid transporter subunit membrane component of ABC superfamily</fullName>
    </submittedName>
</protein>
<dbReference type="GO" id="GO:0006865">
    <property type="term" value="P:amino acid transport"/>
    <property type="evidence" value="ECO:0007669"/>
    <property type="project" value="UniProtKB-KW"/>
</dbReference>
<dbReference type="Gene3D" id="1.10.3720.10">
    <property type="entry name" value="MetI-like"/>
    <property type="match status" value="2"/>
</dbReference>
<feature type="domain" description="ABC transmembrane type-1" evidence="10">
    <location>
        <begin position="96"/>
        <end position="388"/>
    </location>
</feature>
<dbReference type="GO" id="GO:0043190">
    <property type="term" value="C:ATP-binding cassette (ABC) transporter complex"/>
    <property type="evidence" value="ECO:0007669"/>
    <property type="project" value="InterPro"/>
</dbReference>